<name>A0A512DB90_9CELL</name>
<dbReference type="GO" id="GO:0004674">
    <property type="term" value="F:protein serine/threonine kinase activity"/>
    <property type="evidence" value="ECO:0007669"/>
    <property type="project" value="UniProtKB-KW"/>
</dbReference>
<evidence type="ECO:0000256" key="3">
    <source>
        <dbReference type="ARBA" id="ARBA00022679"/>
    </source>
</evidence>
<keyword evidence="2" id="KW-0723">Serine/threonine-protein kinase</keyword>
<dbReference type="SUPFAM" id="SSF56112">
    <property type="entry name" value="Protein kinase-like (PK-like)"/>
    <property type="match status" value="1"/>
</dbReference>
<feature type="compositionally biased region" description="Basic residues" evidence="7">
    <location>
        <begin position="335"/>
        <end position="360"/>
    </location>
</feature>
<gene>
    <name evidence="9" type="ORF">CAE01nite_14670</name>
</gene>
<dbReference type="EC" id="2.7.11.1" evidence="1"/>
<dbReference type="InterPro" id="IPR011009">
    <property type="entry name" value="Kinase-like_dom_sf"/>
</dbReference>
<keyword evidence="10" id="KW-1185">Reference proteome</keyword>
<feature type="domain" description="Protein kinase" evidence="8">
    <location>
        <begin position="19"/>
        <end position="320"/>
    </location>
</feature>
<keyword evidence="5" id="KW-0418">Kinase</keyword>
<evidence type="ECO:0000256" key="4">
    <source>
        <dbReference type="ARBA" id="ARBA00022741"/>
    </source>
</evidence>
<dbReference type="PROSITE" id="PS00109">
    <property type="entry name" value="PROTEIN_KINASE_TYR"/>
    <property type="match status" value="1"/>
</dbReference>
<feature type="region of interest" description="Disordered" evidence="7">
    <location>
        <begin position="326"/>
        <end position="360"/>
    </location>
</feature>
<dbReference type="SMART" id="SM00220">
    <property type="entry name" value="S_TKc"/>
    <property type="match status" value="1"/>
</dbReference>
<dbReference type="EMBL" id="BJYY01000012">
    <property type="protein sequence ID" value="GEO33742.1"/>
    <property type="molecule type" value="Genomic_DNA"/>
</dbReference>
<keyword evidence="4" id="KW-0547">Nucleotide-binding</keyword>
<dbReference type="AlphaFoldDB" id="A0A512DB90"/>
<keyword evidence="6" id="KW-0067">ATP-binding</keyword>
<evidence type="ECO:0000256" key="7">
    <source>
        <dbReference type="SAM" id="MobiDB-lite"/>
    </source>
</evidence>
<accession>A0A512DB90</accession>
<dbReference type="PROSITE" id="PS50011">
    <property type="entry name" value="PROTEIN_KINASE_DOM"/>
    <property type="match status" value="1"/>
</dbReference>
<protein>
    <recommendedName>
        <fullName evidence="1">non-specific serine/threonine protein kinase</fullName>
        <ecNumber evidence="1">2.7.11.1</ecNumber>
    </recommendedName>
</protein>
<dbReference type="PANTHER" id="PTHR43289:SF6">
    <property type="entry name" value="SERINE_THREONINE-PROTEIN KINASE NEKL-3"/>
    <property type="match status" value="1"/>
</dbReference>
<dbReference type="InterPro" id="IPR000719">
    <property type="entry name" value="Prot_kinase_dom"/>
</dbReference>
<evidence type="ECO:0000256" key="6">
    <source>
        <dbReference type="ARBA" id="ARBA00022840"/>
    </source>
</evidence>
<organism evidence="9 10">
    <name type="scientific">Cellulomonas aerilata</name>
    <dbReference type="NCBI Taxonomy" id="515326"/>
    <lineage>
        <taxon>Bacteria</taxon>
        <taxon>Bacillati</taxon>
        <taxon>Actinomycetota</taxon>
        <taxon>Actinomycetes</taxon>
        <taxon>Micrococcales</taxon>
        <taxon>Cellulomonadaceae</taxon>
        <taxon>Cellulomonas</taxon>
    </lineage>
</organism>
<dbReference type="InterPro" id="IPR008266">
    <property type="entry name" value="Tyr_kinase_AS"/>
</dbReference>
<evidence type="ECO:0000313" key="9">
    <source>
        <dbReference type="EMBL" id="GEO33742.1"/>
    </source>
</evidence>
<sequence>METVAVPPDLAAALRAAGLGVRGPAGLGSGGPVWTAVALGADGGAGERFVVHALAVPGGAAGEPVLHRLEALGRLDHPHLARVADVLPVGAAGPDARTLAVLVEEVPGTTLAALLAARAALAPGEVVSLTVPLAGALDTLHAAGLVHGDVSPGNVVVRPDGHPVLIDVLGALDDRAPAGRPGAAGWDGAAGRAGAAGGPGAAGRVRGTPGFVAPEVVAGRRPSRPPVVGGPGSSAAAGGRTGVHVPAGAPADVYALATVALTALDPAAVDGPLGQELAAARADDPVLRPTAGELAAGCFARAVPTPIALPDAGVLARTALAQLAGEGGTVSVDRRSRHRADRPRRADRRHRSGGARRSASRRALGAVGLVAAAVVAGAPTVPEPWSRGIAAATPAGVAATTPAGVVAATPAGVAPAGPAVRAAARPDPARAAVDLTRRRLEVLVAGDPAALSTVVVAGSSAAAADRALLADLAASGVRLEELTATDVSARVDAVRPNPAGGARPQWADVAVTSGLSAHRRVTPDGAVDVPAQPARTVVLSLVWTAAGWRVDAVRDP</sequence>
<evidence type="ECO:0000256" key="5">
    <source>
        <dbReference type="ARBA" id="ARBA00022777"/>
    </source>
</evidence>
<feature type="region of interest" description="Disordered" evidence="7">
    <location>
        <begin position="219"/>
        <end position="241"/>
    </location>
</feature>
<proteinExistence type="predicted"/>
<dbReference type="Gene3D" id="1.10.510.10">
    <property type="entry name" value="Transferase(Phosphotransferase) domain 1"/>
    <property type="match status" value="1"/>
</dbReference>
<evidence type="ECO:0000259" key="8">
    <source>
        <dbReference type="PROSITE" id="PS50011"/>
    </source>
</evidence>
<dbReference type="RefSeq" id="WP_186816453.1">
    <property type="nucleotide sequence ID" value="NZ_BJYY01000012.1"/>
</dbReference>
<dbReference type="PANTHER" id="PTHR43289">
    <property type="entry name" value="MITOGEN-ACTIVATED PROTEIN KINASE KINASE KINASE 20-RELATED"/>
    <property type="match status" value="1"/>
</dbReference>
<keyword evidence="3" id="KW-0808">Transferase</keyword>
<reference evidence="9 10" key="1">
    <citation type="submission" date="2019-07" db="EMBL/GenBank/DDBJ databases">
        <title>Whole genome shotgun sequence of Cellulomonas aerilata NBRC 106308.</title>
        <authorList>
            <person name="Hosoyama A."/>
            <person name="Uohara A."/>
            <person name="Ohji S."/>
            <person name="Ichikawa N."/>
        </authorList>
    </citation>
    <scope>NUCLEOTIDE SEQUENCE [LARGE SCALE GENOMIC DNA]</scope>
    <source>
        <strain evidence="9 10">NBRC 106308</strain>
    </source>
</reference>
<dbReference type="Proteomes" id="UP000321181">
    <property type="component" value="Unassembled WGS sequence"/>
</dbReference>
<evidence type="ECO:0000256" key="1">
    <source>
        <dbReference type="ARBA" id="ARBA00012513"/>
    </source>
</evidence>
<comment type="caution">
    <text evidence="9">The sequence shown here is derived from an EMBL/GenBank/DDBJ whole genome shotgun (WGS) entry which is preliminary data.</text>
</comment>
<evidence type="ECO:0000256" key="2">
    <source>
        <dbReference type="ARBA" id="ARBA00022527"/>
    </source>
</evidence>
<dbReference type="GO" id="GO:0005524">
    <property type="term" value="F:ATP binding"/>
    <property type="evidence" value="ECO:0007669"/>
    <property type="project" value="UniProtKB-KW"/>
</dbReference>
<evidence type="ECO:0000313" key="10">
    <source>
        <dbReference type="Proteomes" id="UP000321181"/>
    </source>
</evidence>